<dbReference type="Proteomes" id="UP000029846">
    <property type="component" value="Unassembled WGS sequence"/>
</dbReference>
<sequence>MNTCNNKGLSWPYSRATQPDAAKGSGTYQRSDGSKISMADMNPHHRAAAIKKAEREGKSGLADQLRASGPLPD</sequence>
<dbReference type="RefSeq" id="WP_036742161.1">
    <property type="nucleotide sequence ID" value="NZ_FOJO01000019.1"/>
</dbReference>
<keyword evidence="4" id="KW-1185">Reference proteome</keyword>
<dbReference type="AlphaFoldDB" id="A0A099F0H5"/>
<name>A0A099F0H5_9RHOB</name>
<evidence type="ECO:0000256" key="1">
    <source>
        <dbReference type="SAM" id="MobiDB-lite"/>
    </source>
</evidence>
<gene>
    <name evidence="2" type="ORF">IT41_13625</name>
    <name evidence="3" type="ORF">SAMN04487972_1195</name>
</gene>
<accession>A0A099F0H5</accession>
<dbReference type="Proteomes" id="UP000182312">
    <property type="component" value="Unassembled WGS sequence"/>
</dbReference>
<evidence type="ECO:0000313" key="2">
    <source>
        <dbReference type="EMBL" id="KGJ03647.1"/>
    </source>
</evidence>
<dbReference type="STRING" id="376733.SAMN04487972_1195"/>
<protein>
    <submittedName>
        <fullName evidence="2">Uncharacterized protein</fullName>
    </submittedName>
</protein>
<evidence type="ECO:0000313" key="4">
    <source>
        <dbReference type="Proteomes" id="UP000029846"/>
    </source>
</evidence>
<dbReference type="EMBL" id="JRKN01000019">
    <property type="protein sequence ID" value="KGJ03647.1"/>
    <property type="molecule type" value="Genomic_DNA"/>
</dbReference>
<feature type="region of interest" description="Disordered" evidence="1">
    <location>
        <begin position="1"/>
        <end position="73"/>
    </location>
</feature>
<organism evidence="2 4">
    <name type="scientific">Paracoccus halophilus</name>
    <dbReference type="NCBI Taxonomy" id="376733"/>
    <lineage>
        <taxon>Bacteria</taxon>
        <taxon>Pseudomonadati</taxon>
        <taxon>Pseudomonadota</taxon>
        <taxon>Alphaproteobacteria</taxon>
        <taxon>Rhodobacterales</taxon>
        <taxon>Paracoccaceae</taxon>
        <taxon>Paracoccus</taxon>
    </lineage>
</organism>
<evidence type="ECO:0000313" key="5">
    <source>
        <dbReference type="Proteomes" id="UP000182312"/>
    </source>
</evidence>
<dbReference type="OrthoDB" id="7779019at2"/>
<reference evidence="2 4" key="2">
    <citation type="submission" date="2014-10" db="EMBL/GenBank/DDBJ databases">
        <title>Paracoccus sanguinis sp. nov., isolated from clinical specimens of New York State patients.</title>
        <authorList>
            <person name="Mingle L.A."/>
            <person name="Cole J.A."/>
            <person name="Lapierre P."/>
            <person name="Musser K.A."/>
        </authorList>
    </citation>
    <scope>NUCLEOTIDE SEQUENCE [LARGE SCALE GENOMIC DNA]</scope>
    <source>
        <strain evidence="2 4">JCM 14014</strain>
    </source>
</reference>
<proteinExistence type="predicted"/>
<reference evidence="2 4" key="1">
    <citation type="submission" date="2014-09" db="EMBL/GenBank/DDBJ databases">
        <authorList>
            <person name="McGinnis J.M."/>
            <person name="Wolfgang W.J."/>
        </authorList>
    </citation>
    <scope>NUCLEOTIDE SEQUENCE [LARGE SCALE GENOMIC DNA]</scope>
    <source>
        <strain evidence="2 4">JCM 14014</strain>
    </source>
</reference>
<reference evidence="3 5" key="3">
    <citation type="submission" date="2016-10" db="EMBL/GenBank/DDBJ databases">
        <authorList>
            <person name="de Groot N.N."/>
        </authorList>
    </citation>
    <scope>NUCLEOTIDE SEQUENCE [LARGE SCALE GENOMIC DNA]</scope>
    <source>
        <strain evidence="3 5">CGMCC 1.6117</strain>
    </source>
</reference>
<dbReference type="EMBL" id="FOJO01000019">
    <property type="protein sequence ID" value="SFA57928.1"/>
    <property type="molecule type" value="Genomic_DNA"/>
</dbReference>
<evidence type="ECO:0000313" key="3">
    <source>
        <dbReference type="EMBL" id="SFA57928.1"/>
    </source>
</evidence>